<dbReference type="HAMAP" id="MF_00163">
    <property type="entry name" value="Pep_deformylase"/>
    <property type="match status" value="1"/>
</dbReference>
<dbReference type="InterPro" id="IPR023635">
    <property type="entry name" value="Peptide_deformylase"/>
</dbReference>
<feature type="active site" evidence="2">
    <location>
        <position position="135"/>
    </location>
</feature>
<dbReference type="Gene3D" id="3.90.45.10">
    <property type="entry name" value="Peptide deformylase"/>
    <property type="match status" value="1"/>
</dbReference>
<feature type="binding site" evidence="2">
    <location>
        <position position="134"/>
    </location>
    <ligand>
        <name>Fe cation</name>
        <dbReference type="ChEBI" id="CHEBI:24875"/>
    </ligand>
</feature>
<keyword evidence="2" id="KW-0648">Protein biosynthesis</keyword>
<feature type="binding site" evidence="2">
    <location>
        <position position="138"/>
    </location>
    <ligand>
        <name>Fe cation</name>
        <dbReference type="ChEBI" id="CHEBI:24875"/>
    </ligand>
</feature>
<dbReference type="Proteomes" id="UP000051012">
    <property type="component" value="Unassembled WGS sequence"/>
</dbReference>
<evidence type="ECO:0000313" key="4">
    <source>
        <dbReference type="Proteomes" id="UP000051012"/>
    </source>
</evidence>
<dbReference type="CDD" id="cd00487">
    <property type="entry name" value="Pep_deformylase"/>
    <property type="match status" value="1"/>
</dbReference>
<dbReference type="PANTHER" id="PTHR10458:SF22">
    <property type="entry name" value="PEPTIDE DEFORMYLASE"/>
    <property type="match status" value="1"/>
</dbReference>
<dbReference type="GO" id="GO:0042586">
    <property type="term" value="F:peptide deformylase activity"/>
    <property type="evidence" value="ECO:0007669"/>
    <property type="project" value="UniProtKB-UniRule"/>
</dbReference>
<evidence type="ECO:0000313" key="3">
    <source>
        <dbReference type="EMBL" id="KPJ73476.1"/>
    </source>
</evidence>
<proteinExistence type="inferred from homology"/>
<comment type="cofactor">
    <cofactor evidence="2">
        <name>Fe(2+)</name>
        <dbReference type="ChEBI" id="CHEBI:29033"/>
    </cofactor>
    <text evidence="2">Binds 1 Fe(2+) ion.</text>
</comment>
<dbReference type="NCBIfam" id="NF001159">
    <property type="entry name" value="PRK00150.1-3"/>
    <property type="match status" value="1"/>
</dbReference>
<comment type="similarity">
    <text evidence="1 2">Belongs to the polypeptide deformylase family.</text>
</comment>
<comment type="caution">
    <text evidence="3">The sequence shown here is derived from an EMBL/GenBank/DDBJ whole genome shotgun (WGS) entry which is preliminary data.</text>
</comment>
<protein>
    <recommendedName>
        <fullName evidence="2">Peptide deformylase</fullName>
        <shortName evidence="2">PDF</shortName>
        <ecNumber evidence="2">3.5.1.88</ecNumber>
    </recommendedName>
    <alternativeName>
        <fullName evidence="2">Polypeptide deformylase</fullName>
    </alternativeName>
</protein>
<dbReference type="NCBIfam" id="TIGR00079">
    <property type="entry name" value="pept_deformyl"/>
    <property type="match status" value="1"/>
</dbReference>
<keyword evidence="2" id="KW-0479">Metal-binding</keyword>
<sequence length="170" mass="19129">MILQIVKYPDPVLKKKAEPVDKISKEVFTLADDMIETMLSNDGLGLAATQVSSPLRLFVINISLDGDAPKPMVVINPRIISQEGLEVHEEGCLSFPELYLNIERPQKVRIHAKDLYNENAILDATGLLARAVMHEIDHLDGILFIERVAKIAQEEQEKILKYLETLSQNK</sequence>
<comment type="function">
    <text evidence="2">Removes the formyl group from the N-terminal Met of newly synthesized proteins. Requires at least a dipeptide for an efficient rate of reaction. N-terminal L-methionine is a prerequisite for activity but the enzyme has broad specificity at other positions.</text>
</comment>
<feature type="binding site" evidence="2">
    <location>
        <position position="92"/>
    </location>
    <ligand>
        <name>Fe cation</name>
        <dbReference type="ChEBI" id="CHEBI:24875"/>
    </ligand>
</feature>
<accession>A0A0S7YFL6</accession>
<name>A0A0S7YFL6_UNCT6</name>
<dbReference type="InterPro" id="IPR036821">
    <property type="entry name" value="Peptide_deformylase_sf"/>
</dbReference>
<comment type="catalytic activity">
    <reaction evidence="2">
        <text>N-terminal N-formyl-L-methionyl-[peptide] + H2O = N-terminal L-methionyl-[peptide] + formate</text>
        <dbReference type="Rhea" id="RHEA:24420"/>
        <dbReference type="Rhea" id="RHEA-COMP:10639"/>
        <dbReference type="Rhea" id="RHEA-COMP:10640"/>
        <dbReference type="ChEBI" id="CHEBI:15377"/>
        <dbReference type="ChEBI" id="CHEBI:15740"/>
        <dbReference type="ChEBI" id="CHEBI:49298"/>
        <dbReference type="ChEBI" id="CHEBI:64731"/>
        <dbReference type="EC" id="3.5.1.88"/>
    </reaction>
</comment>
<evidence type="ECO:0000256" key="2">
    <source>
        <dbReference type="HAMAP-Rule" id="MF_00163"/>
    </source>
</evidence>
<evidence type="ECO:0000256" key="1">
    <source>
        <dbReference type="ARBA" id="ARBA00010759"/>
    </source>
</evidence>
<dbReference type="PANTHER" id="PTHR10458">
    <property type="entry name" value="PEPTIDE DEFORMYLASE"/>
    <property type="match status" value="1"/>
</dbReference>
<keyword evidence="2" id="KW-0378">Hydrolase</keyword>
<keyword evidence="2" id="KW-0408">Iron</keyword>
<dbReference type="PIRSF" id="PIRSF004749">
    <property type="entry name" value="Pep_def"/>
    <property type="match status" value="1"/>
</dbReference>
<dbReference type="AlphaFoldDB" id="A0A0S7YFL6"/>
<dbReference type="PRINTS" id="PR01576">
    <property type="entry name" value="PDEFORMYLASE"/>
</dbReference>
<reference evidence="3 4" key="1">
    <citation type="journal article" date="2015" name="Microbiome">
        <title>Genomic resolution of linkages in carbon, nitrogen, and sulfur cycling among widespread estuary sediment bacteria.</title>
        <authorList>
            <person name="Baker B.J."/>
            <person name="Lazar C.S."/>
            <person name="Teske A.P."/>
            <person name="Dick G.J."/>
        </authorList>
    </citation>
    <scope>NUCLEOTIDE SEQUENCE [LARGE SCALE GENOMIC DNA]</scope>
    <source>
        <strain evidence="3">DG_78</strain>
    </source>
</reference>
<dbReference type="PATRIC" id="fig|1703772.3.peg.1234"/>
<dbReference type="SUPFAM" id="SSF56420">
    <property type="entry name" value="Peptide deformylase"/>
    <property type="match status" value="1"/>
</dbReference>
<dbReference type="EC" id="3.5.1.88" evidence="2"/>
<dbReference type="GO" id="GO:0006412">
    <property type="term" value="P:translation"/>
    <property type="evidence" value="ECO:0007669"/>
    <property type="project" value="UniProtKB-UniRule"/>
</dbReference>
<gene>
    <name evidence="2" type="primary">def</name>
    <name evidence="3" type="ORF">AMJ52_03590</name>
</gene>
<dbReference type="GO" id="GO:0046872">
    <property type="term" value="F:metal ion binding"/>
    <property type="evidence" value="ECO:0007669"/>
    <property type="project" value="UniProtKB-KW"/>
</dbReference>
<dbReference type="EMBL" id="LJNI01000032">
    <property type="protein sequence ID" value="KPJ73476.1"/>
    <property type="molecule type" value="Genomic_DNA"/>
</dbReference>
<dbReference type="Pfam" id="PF01327">
    <property type="entry name" value="Pep_deformylase"/>
    <property type="match status" value="1"/>
</dbReference>
<organism evidence="3 4">
    <name type="scientific">candidate division TA06 bacterium DG_78</name>
    <dbReference type="NCBI Taxonomy" id="1703772"/>
    <lineage>
        <taxon>Bacteria</taxon>
        <taxon>Bacteria division TA06</taxon>
    </lineage>
</organism>